<comment type="caution">
    <text evidence="1">The sequence shown here is derived from an EMBL/GenBank/DDBJ whole genome shotgun (WGS) entry which is preliminary data.</text>
</comment>
<keyword evidence="2" id="KW-1185">Reference proteome</keyword>
<dbReference type="STRING" id="35608.A0A2U1LU00"/>
<sequence length="187" mass="20951">MVKMVISVFDKTRSVLQLQVGLLGTAKSLQTDLNEIAKSANTSTSEGFRYILKETILSLLRHPDYCISSYSSVDMMSSDKECEKQFNQLSIIERGKFDKETLVNFNNVKKQCATSHRSNADSNEFIVVTIIVAARGEHELPHIKNGAELKKTLEKLASIPSTNIMATEVLCAPQQENDTYTFRTRIA</sequence>
<dbReference type="Pfam" id="PF07466">
    <property type="entry name" value="DUF1517"/>
    <property type="match status" value="1"/>
</dbReference>
<evidence type="ECO:0000313" key="2">
    <source>
        <dbReference type="Proteomes" id="UP000245207"/>
    </source>
</evidence>
<protein>
    <submittedName>
        <fullName evidence="1">Uncharacterized protein</fullName>
    </submittedName>
</protein>
<reference evidence="1 2" key="1">
    <citation type="journal article" date="2018" name="Mol. Plant">
        <title>The genome of Artemisia annua provides insight into the evolution of Asteraceae family and artemisinin biosynthesis.</title>
        <authorList>
            <person name="Shen Q."/>
            <person name="Zhang L."/>
            <person name="Liao Z."/>
            <person name="Wang S."/>
            <person name="Yan T."/>
            <person name="Shi P."/>
            <person name="Liu M."/>
            <person name="Fu X."/>
            <person name="Pan Q."/>
            <person name="Wang Y."/>
            <person name="Lv Z."/>
            <person name="Lu X."/>
            <person name="Zhang F."/>
            <person name="Jiang W."/>
            <person name="Ma Y."/>
            <person name="Chen M."/>
            <person name="Hao X."/>
            <person name="Li L."/>
            <person name="Tang Y."/>
            <person name="Lv G."/>
            <person name="Zhou Y."/>
            <person name="Sun X."/>
            <person name="Brodelius P.E."/>
            <person name="Rose J.K.C."/>
            <person name="Tang K."/>
        </authorList>
    </citation>
    <scope>NUCLEOTIDE SEQUENCE [LARGE SCALE GENOMIC DNA]</scope>
    <source>
        <strain evidence="2">cv. Huhao1</strain>
        <tissue evidence="1">Leaf</tissue>
    </source>
</reference>
<dbReference type="EMBL" id="PKPP01007776">
    <property type="protein sequence ID" value="PWA52479.1"/>
    <property type="molecule type" value="Genomic_DNA"/>
</dbReference>
<organism evidence="1 2">
    <name type="scientific">Artemisia annua</name>
    <name type="common">Sweet wormwood</name>
    <dbReference type="NCBI Taxonomy" id="35608"/>
    <lineage>
        <taxon>Eukaryota</taxon>
        <taxon>Viridiplantae</taxon>
        <taxon>Streptophyta</taxon>
        <taxon>Embryophyta</taxon>
        <taxon>Tracheophyta</taxon>
        <taxon>Spermatophyta</taxon>
        <taxon>Magnoliopsida</taxon>
        <taxon>eudicotyledons</taxon>
        <taxon>Gunneridae</taxon>
        <taxon>Pentapetalae</taxon>
        <taxon>asterids</taxon>
        <taxon>campanulids</taxon>
        <taxon>Asterales</taxon>
        <taxon>Asteraceae</taxon>
        <taxon>Asteroideae</taxon>
        <taxon>Anthemideae</taxon>
        <taxon>Artemisiinae</taxon>
        <taxon>Artemisia</taxon>
    </lineage>
</organism>
<dbReference type="InterPro" id="IPR053023">
    <property type="entry name" value="FLAP_modulator"/>
</dbReference>
<proteinExistence type="predicted"/>
<name>A0A2U1LU00_ARTAN</name>
<dbReference type="Proteomes" id="UP000245207">
    <property type="component" value="Unassembled WGS sequence"/>
</dbReference>
<dbReference type="PANTHER" id="PTHR33975">
    <property type="entry name" value="MYELIN-ASSOCIATED OLIGODENDROCYTE BASIC PROTEIN"/>
    <property type="match status" value="1"/>
</dbReference>
<gene>
    <name evidence="1" type="ORF">CTI12_AA454430</name>
</gene>
<dbReference type="AlphaFoldDB" id="A0A2U1LU00"/>
<dbReference type="PANTHER" id="PTHR33975:SF2">
    <property type="entry name" value="MYELIN-ASSOCIATED OLIGODENDROCYTE BASIC PROTEIN"/>
    <property type="match status" value="1"/>
</dbReference>
<dbReference type="InterPro" id="IPR010903">
    <property type="entry name" value="DUF1517"/>
</dbReference>
<evidence type="ECO:0000313" key="1">
    <source>
        <dbReference type="EMBL" id="PWA52479.1"/>
    </source>
</evidence>
<dbReference type="GO" id="GO:0009507">
    <property type="term" value="C:chloroplast"/>
    <property type="evidence" value="ECO:0007669"/>
    <property type="project" value="TreeGrafter"/>
</dbReference>
<accession>A0A2U1LU00</accession>
<dbReference type="OrthoDB" id="542507at2759"/>